<accession>A0AAX2DDW6</accession>
<dbReference type="InterPro" id="IPR036388">
    <property type="entry name" value="WH-like_DNA-bd_sf"/>
</dbReference>
<keyword evidence="2 6" id="KW-0238">DNA-binding</keyword>
<name>A0AAX2DDW6_9PSED</name>
<dbReference type="SMART" id="SM00345">
    <property type="entry name" value="HTH_GNTR"/>
    <property type="match status" value="2"/>
</dbReference>
<dbReference type="PROSITE" id="PS50949">
    <property type="entry name" value="HTH_GNTR"/>
    <property type="match status" value="1"/>
</dbReference>
<feature type="compositionally biased region" description="Basic and acidic residues" evidence="4">
    <location>
        <begin position="298"/>
        <end position="310"/>
    </location>
</feature>
<dbReference type="AlphaFoldDB" id="A0AAX2DDW6"/>
<dbReference type="Gene3D" id="1.20.120.530">
    <property type="entry name" value="GntR ligand-binding domain-like"/>
    <property type="match status" value="1"/>
</dbReference>
<protein>
    <submittedName>
        <fullName evidence="6">DNA-binding transcriptional regulator, GntR family</fullName>
    </submittedName>
</protein>
<dbReference type="SUPFAM" id="SSF48008">
    <property type="entry name" value="GntR ligand-binding domain-like"/>
    <property type="match status" value="1"/>
</dbReference>
<keyword evidence="3" id="KW-0804">Transcription</keyword>
<dbReference type="Gene3D" id="1.10.10.10">
    <property type="entry name" value="Winged helix-like DNA-binding domain superfamily/Winged helix DNA-binding domain"/>
    <property type="match status" value="2"/>
</dbReference>
<dbReference type="PANTHER" id="PTHR43537">
    <property type="entry name" value="TRANSCRIPTIONAL REGULATOR, GNTR FAMILY"/>
    <property type="match status" value="1"/>
</dbReference>
<dbReference type="InterPro" id="IPR008920">
    <property type="entry name" value="TF_FadR/GntR_C"/>
</dbReference>
<dbReference type="Pfam" id="PF00392">
    <property type="entry name" value="GntR"/>
    <property type="match status" value="1"/>
</dbReference>
<evidence type="ECO:0000256" key="3">
    <source>
        <dbReference type="ARBA" id="ARBA00023163"/>
    </source>
</evidence>
<feature type="domain" description="HTH gntR-type" evidence="5">
    <location>
        <begin position="13"/>
        <end position="80"/>
    </location>
</feature>
<evidence type="ECO:0000313" key="7">
    <source>
        <dbReference type="Proteomes" id="UP000183772"/>
    </source>
</evidence>
<evidence type="ECO:0000313" key="6">
    <source>
        <dbReference type="EMBL" id="SDU59368.1"/>
    </source>
</evidence>
<reference evidence="6 7" key="1">
    <citation type="submission" date="2016-10" db="EMBL/GenBank/DDBJ databases">
        <authorList>
            <person name="Varghese N."/>
            <person name="Submissions S."/>
        </authorList>
    </citation>
    <scope>NUCLEOTIDE SEQUENCE [LARGE SCALE GENOMIC DNA]</scope>
    <source>
        <strain evidence="6 7">DSM 16733</strain>
    </source>
</reference>
<evidence type="ECO:0000256" key="2">
    <source>
        <dbReference type="ARBA" id="ARBA00023125"/>
    </source>
</evidence>
<evidence type="ECO:0000259" key="5">
    <source>
        <dbReference type="PROSITE" id="PS50949"/>
    </source>
</evidence>
<dbReference type="InterPro" id="IPR036390">
    <property type="entry name" value="WH_DNA-bd_sf"/>
</dbReference>
<dbReference type="GO" id="GO:0003700">
    <property type="term" value="F:DNA-binding transcription factor activity"/>
    <property type="evidence" value="ECO:0007669"/>
    <property type="project" value="InterPro"/>
</dbReference>
<dbReference type="InterPro" id="IPR011711">
    <property type="entry name" value="GntR_C"/>
</dbReference>
<sequence>MDDPSRTKPRIKKDLAEQLAPRIIDMARARSMRTGDPLREEAFAKELGVSRSPIRRGFALLAELGLAVKEPNRGYFLTADASGIDSGKLPLEVDPFEDFYLRVVDDMLRGDIPTTFFEAELMRKYEVPRGQLMKVLSRLANEAMVERKPGQGWEINSFLHDSKAHIQSYRFRMAIEPAAILEPGYVVDKLAFAKAREAQQRLLDGDIFKLSRSQLFQIGAQLHELIVRCSGNAFFLEAIRRQNQLRRFMAYKANVDRPRLITQCKEHIQLLNLIESGEREAAADFLRNHLDVVGRQKTEKEAREEQDAQRNVEASIPH</sequence>
<gene>
    <name evidence="6" type="ORF">SAMN05216476_3458</name>
</gene>
<proteinExistence type="predicted"/>
<feature type="region of interest" description="Disordered" evidence="4">
    <location>
        <begin position="298"/>
        <end position="318"/>
    </location>
</feature>
<keyword evidence="1" id="KW-0805">Transcription regulation</keyword>
<dbReference type="EMBL" id="LT629790">
    <property type="protein sequence ID" value="SDU59368.1"/>
    <property type="molecule type" value="Genomic_DNA"/>
</dbReference>
<dbReference type="SMART" id="SM00895">
    <property type="entry name" value="FCD"/>
    <property type="match status" value="1"/>
</dbReference>
<dbReference type="Proteomes" id="UP000183772">
    <property type="component" value="Chromosome I"/>
</dbReference>
<evidence type="ECO:0000256" key="1">
    <source>
        <dbReference type="ARBA" id="ARBA00023015"/>
    </source>
</evidence>
<dbReference type="SUPFAM" id="SSF46785">
    <property type="entry name" value="Winged helix' DNA-binding domain"/>
    <property type="match status" value="1"/>
</dbReference>
<organism evidence="6 7">
    <name type="scientific">Pseudomonas mediterranea</name>
    <dbReference type="NCBI Taxonomy" id="183795"/>
    <lineage>
        <taxon>Bacteria</taxon>
        <taxon>Pseudomonadati</taxon>
        <taxon>Pseudomonadota</taxon>
        <taxon>Gammaproteobacteria</taxon>
        <taxon>Pseudomonadales</taxon>
        <taxon>Pseudomonadaceae</taxon>
        <taxon>Pseudomonas</taxon>
    </lineage>
</organism>
<dbReference type="Pfam" id="PF07729">
    <property type="entry name" value="FCD"/>
    <property type="match status" value="1"/>
</dbReference>
<dbReference type="InterPro" id="IPR000524">
    <property type="entry name" value="Tscrpt_reg_HTH_GntR"/>
</dbReference>
<evidence type="ECO:0000256" key="4">
    <source>
        <dbReference type="SAM" id="MobiDB-lite"/>
    </source>
</evidence>
<keyword evidence="7" id="KW-1185">Reference proteome</keyword>
<dbReference type="GO" id="GO:0003677">
    <property type="term" value="F:DNA binding"/>
    <property type="evidence" value="ECO:0007669"/>
    <property type="project" value="UniProtKB-KW"/>
</dbReference>
<dbReference type="PANTHER" id="PTHR43537:SF5">
    <property type="entry name" value="UXU OPERON TRANSCRIPTIONAL REGULATOR"/>
    <property type="match status" value="1"/>
</dbReference>